<dbReference type="EMBL" id="MCBS01021070">
    <property type="protein sequence ID" value="RKF78532.1"/>
    <property type="molecule type" value="Genomic_DNA"/>
</dbReference>
<evidence type="ECO:0000313" key="1">
    <source>
        <dbReference type="EMBL" id="RKF78532.1"/>
    </source>
</evidence>
<evidence type="ECO:0000313" key="2">
    <source>
        <dbReference type="Proteomes" id="UP000285326"/>
    </source>
</evidence>
<reference evidence="1 2" key="1">
    <citation type="journal article" date="2018" name="BMC Genomics">
        <title>Comparative genome analyses reveal sequence features reflecting distinct modes of host-adaptation between dicot and monocot powdery mildew.</title>
        <authorList>
            <person name="Wu Y."/>
            <person name="Ma X."/>
            <person name="Pan Z."/>
            <person name="Kale S.D."/>
            <person name="Song Y."/>
            <person name="King H."/>
            <person name="Zhang Q."/>
            <person name="Presley C."/>
            <person name="Deng X."/>
            <person name="Wei C.I."/>
            <person name="Xiao S."/>
        </authorList>
    </citation>
    <scope>NUCLEOTIDE SEQUENCE [LARGE SCALE GENOMIC DNA]</scope>
    <source>
        <strain evidence="1">UMSG1</strain>
    </source>
</reference>
<gene>
    <name evidence="1" type="ORF">GcM1_210013</name>
</gene>
<protein>
    <submittedName>
        <fullName evidence="1">Uncharacterized protein</fullName>
    </submittedName>
</protein>
<dbReference type="AlphaFoldDB" id="A0A420IVJ4"/>
<name>A0A420IVJ4_9PEZI</name>
<accession>A0A420IVJ4</accession>
<comment type="caution">
    <text evidence="1">The sequence shown here is derived from an EMBL/GenBank/DDBJ whole genome shotgun (WGS) entry which is preliminary data.</text>
</comment>
<organism evidence="1 2">
    <name type="scientific">Golovinomyces cichoracearum</name>
    <dbReference type="NCBI Taxonomy" id="62708"/>
    <lineage>
        <taxon>Eukaryota</taxon>
        <taxon>Fungi</taxon>
        <taxon>Dikarya</taxon>
        <taxon>Ascomycota</taxon>
        <taxon>Pezizomycotina</taxon>
        <taxon>Leotiomycetes</taxon>
        <taxon>Erysiphales</taxon>
        <taxon>Erysiphaceae</taxon>
        <taxon>Golovinomyces</taxon>
    </lineage>
</organism>
<sequence length="89" mass="10163">MPSSTFDECLLFRKVISAIIGPHTDDLLIAASSKFMKIEAYEFEAAKRIVKPCEKLITGNSINVYGFDIELENTDILITQKRQVNKYNY</sequence>
<dbReference type="Proteomes" id="UP000285326">
    <property type="component" value="Unassembled WGS sequence"/>
</dbReference>
<proteinExistence type="predicted"/>